<dbReference type="HOGENOM" id="CLU_049704_4_1_6"/>
<reference evidence="5 6" key="1">
    <citation type="submission" date="2013-06" db="EMBL/GenBank/DDBJ databases">
        <title>The Genome Sequence of Acinetobacter rudis CIP 110305.</title>
        <authorList>
            <consortium name="The Broad Institute Genome Sequencing Platform"/>
            <consortium name="The Broad Institute Genome Sequencing Center for Infectious Disease"/>
            <person name="Cerqueira G."/>
            <person name="Feldgarden M."/>
            <person name="Courvalin P."/>
            <person name="Perichon B."/>
            <person name="Grillot-Courvalin C."/>
            <person name="Clermont D."/>
            <person name="Rocha E."/>
            <person name="Yoon E.-J."/>
            <person name="Nemec A."/>
            <person name="Young S.K."/>
            <person name="Zeng Q."/>
            <person name="Gargeya S."/>
            <person name="Fitzgerald M."/>
            <person name="Abouelleil A."/>
            <person name="Alvarado L."/>
            <person name="Berlin A.M."/>
            <person name="Chapman S.B."/>
            <person name="Dewar J."/>
            <person name="Goldberg J."/>
            <person name="Griggs A."/>
            <person name="Gujja S."/>
            <person name="Hansen M."/>
            <person name="Howarth C."/>
            <person name="Imamovic A."/>
            <person name="Larimer J."/>
            <person name="McCowan C."/>
            <person name="Murphy C."/>
            <person name="Pearson M."/>
            <person name="Priest M."/>
            <person name="Roberts A."/>
            <person name="Saif S."/>
            <person name="Shea T."/>
            <person name="Sykes S."/>
            <person name="Wortman J."/>
            <person name="Nusbaum C."/>
            <person name="Birren B."/>
        </authorList>
    </citation>
    <scope>NUCLEOTIDE SEQUENCE [LARGE SCALE GENOMIC DNA]</scope>
    <source>
        <strain evidence="5 6">CIP 110305</strain>
    </source>
</reference>
<evidence type="ECO:0000256" key="1">
    <source>
        <dbReference type="ARBA" id="ARBA00023015"/>
    </source>
</evidence>
<evidence type="ECO:0000259" key="4">
    <source>
        <dbReference type="PROSITE" id="PS01124"/>
    </source>
</evidence>
<keyword evidence="6" id="KW-1185">Reference proteome</keyword>
<dbReference type="InterPro" id="IPR018062">
    <property type="entry name" value="HTH_AraC-typ_CS"/>
</dbReference>
<name>S3MUX4_9GAMM</name>
<dbReference type="Pfam" id="PF12833">
    <property type="entry name" value="HTH_18"/>
    <property type="match status" value="1"/>
</dbReference>
<dbReference type="InterPro" id="IPR018060">
    <property type="entry name" value="HTH_AraC"/>
</dbReference>
<dbReference type="InterPro" id="IPR009057">
    <property type="entry name" value="Homeodomain-like_sf"/>
</dbReference>
<dbReference type="SMART" id="SM00342">
    <property type="entry name" value="HTH_ARAC"/>
    <property type="match status" value="1"/>
</dbReference>
<dbReference type="STRING" id="632955.GCA_000829675_01347"/>
<dbReference type="GO" id="GO:0003700">
    <property type="term" value="F:DNA-binding transcription factor activity"/>
    <property type="evidence" value="ECO:0007669"/>
    <property type="project" value="InterPro"/>
</dbReference>
<dbReference type="PROSITE" id="PS01124">
    <property type="entry name" value="HTH_ARAC_FAMILY_2"/>
    <property type="match status" value="1"/>
</dbReference>
<dbReference type="PROSITE" id="PS00041">
    <property type="entry name" value="HTH_ARAC_FAMILY_1"/>
    <property type="match status" value="1"/>
</dbReference>
<dbReference type="PANTHER" id="PTHR43280:SF31">
    <property type="entry name" value="TRANSCRIPTIONAL REGULATORY PROTEIN"/>
    <property type="match status" value="1"/>
</dbReference>
<dbReference type="Proteomes" id="UP000014568">
    <property type="component" value="Unassembled WGS sequence"/>
</dbReference>
<dbReference type="AlphaFoldDB" id="S3MUX4"/>
<sequence length="308" mass="35680">MRYAINNKISTWTQHIQGICGEFETRFDGQSSLFIGEVNSFLLGQTEIAFIKSNASFIERRSGILDRVKDRFCFLILQYTGKMLLKYHDETLFLSEGDIVLLDSDEHIAMYPQGLFSHISVHLSRDKLFKQGITTEHFGKLINHNMSAHLLKNMLQTISRDNIEVWYAKEDGNAFEDALIALLKPTIHYKNMRVVDSLKHKAERYILENLTHAKLSPQVVADHIGVSLRHLYRLFGVEQQSVNKYIQIKRLEKIKFELKDLNNKKLSITEIALKWGFGSSAHFSKIFKKVYGISPRKFREIQSSEQVL</sequence>
<dbReference type="PATRIC" id="fig|421052.3.peg.2529"/>
<feature type="domain" description="HTH araC/xylS-type" evidence="4">
    <location>
        <begin position="200"/>
        <end position="301"/>
    </location>
</feature>
<gene>
    <name evidence="5" type="ORF">F945_02587</name>
</gene>
<proteinExistence type="predicted"/>
<protein>
    <recommendedName>
        <fullName evidence="4">HTH araC/xylS-type domain-containing protein</fullName>
    </recommendedName>
</protein>
<dbReference type="GO" id="GO:0043565">
    <property type="term" value="F:sequence-specific DNA binding"/>
    <property type="evidence" value="ECO:0007669"/>
    <property type="project" value="InterPro"/>
</dbReference>
<dbReference type="Gene3D" id="1.10.10.60">
    <property type="entry name" value="Homeodomain-like"/>
    <property type="match status" value="1"/>
</dbReference>
<dbReference type="InterPro" id="IPR020449">
    <property type="entry name" value="Tscrpt_reg_AraC-type_HTH"/>
</dbReference>
<dbReference type="EMBL" id="ATGI01000032">
    <property type="protein sequence ID" value="EPF71555.1"/>
    <property type="molecule type" value="Genomic_DNA"/>
</dbReference>
<evidence type="ECO:0000256" key="3">
    <source>
        <dbReference type="ARBA" id="ARBA00023163"/>
    </source>
</evidence>
<dbReference type="PANTHER" id="PTHR43280">
    <property type="entry name" value="ARAC-FAMILY TRANSCRIPTIONAL REGULATOR"/>
    <property type="match status" value="1"/>
</dbReference>
<dbReference type="NCBIfam" id="NF007243">
    <property type="entry name" value="PRK09685.1"/>
    <property type="match status" value="1"/>
</dbReference>
<dbReference type="SUPFAM" id="SSF46689">
    <property type="entry name" value="Homeodomain-like"/>
    <property type="match status" value="1"/>
</dbReference>
<dbReference type="eggNOG" id="COG2207">
    <property type="taxonomic scope" value="Bacteria"/>
</dbReference>
<evidence type="ECO:0000313" key="5">
    <source>
        <dbReference type="EMBL" id="EPF71555.1"/>
    </source>
</evidence>
<dbReference type="PRINTS" id="PR00032">
    <property type="entry name" value="HTHARAC"/>
</dbReference>
<keyword evidence="2" id="KW-0238">DNA-binding</keyword>
<keyword evidence="3" id="KW-0804">Transcription</keyword>
<organism evidence="5 6">
    <name type="scientific">Acinetobacter rudis CIP 110305</name>
    <dbReference type="NCBI Taxonomy" id="421052"/>
    <lineage>
        <taxon>Bacteria</taxon>
        <taxon>Pseudomonadati</taxon>
        <taxon>Pseudomonadota</taxon>
        <taxon>Gammaproteobacteria</taxon>
        <taxon>Moraxellales</taxon>
        <taxon>Moraxellaceae</taxon>
        <taxon>Acinetobacter</taxon>
    </lineage>
</organism>
<evidence type="ECO:0000256" key="2">
    <source>
        <dbReference type="ARBA" id="ARBA00023125"/>
    </source>
</evidence>
<accession>S3MUX4</accession>
<keyword evidence="1" id="KW-0805">Transcription regulation</keyword>
<comment type="caution">
    <text evidence="5">The sequence shown here is derived from an EMBL/GenBank/DDBJ whole genome shotgun (WGS) entry which is preliminary data.</text>
</comment>
<evidence type="ECO:0000313" key="6">
    <source>
        <dbReference type="Proteomes" id="UP000014568"/>
    </source>
</evidence>